<organism evidence="1 2">
    <name type="scientific">Vibrio hippocampi</name>
    <dbReference type="NCBI Taxonomy" id="654686"/>
    <lineage>
        <taxon>Bacteria</taxon>
        <taxon>Pseudomonadati</taxon>
        <taxon>Pseudomonadota</taxon>
        <taxon>Gammaproteobacteria</taxon>
        <taxon>Vibrionales</taxon>
        <taxon>Vibrionaceae</taxon>
        <taxon>Vibrio</taxon>
    </lineage>
</organism>
<dbReference type="Proteomes" id="UP000838160">
    <property type="component" value="Unassembled WGS sequence"/>
</dbReference>
<name>A0ABM8ZKE2_9VIBR</name>
<evidence type="ECO:0000313" key="1">
    <source>
        <dbReference type="EMBL" id="CAH0527262.1"/>
    </source>
</evidence>
<proteinExistence type="predicted"/>
<comment type="caution">
    <text evidence="1">The sequence shown here is derived from an EMBL/GenBank/DDBJ whole genome shotgun (WGS) entry which is preliminary data.</text>
</comment>
<dbReference type="EMBL" id="CAKLCM010000002">
    <property type="protein sequence ID" value="CAH0527262.1"/>
    <property type="molecule type" value="Genomic_DNA"/>
</dbReference>
<protein>
    <submittedName>
        <fullName evidence="1">Uncharacterized protein</fullName>
    </submittedName>
</protein>
<accession>A0ABM8ZKE2</accession>
<keyword evidence="2" id="KW-1185">Reference proteome</keyword>
<evidence type="ECO:0000313" key="2">
    <source>
        <dbReference type="Proteomes" id="UP000838160"/>
    </source>
</evidence>
<gene>
    <name evidence="1" type="ORF">VHP8226_02590</name>
</gene>
<sequence length="77" mass="8556">MLGARLTQKLSSPNRLRLPKKLCLPQDLRLPSGGWGLLEASVRFNKIPFYKGMTGMERNDGVGRMIGVLTILFVLKG</sequence>
<reference evidence="1" key="1">
    <citation type="submission" date="2021-12" db="EMBL/GenBank/DDBJ databases">
        <authorList>
            <person name="Rodrigo-Torres L."/>
            <person name="Arahal R. D."/>
            <person name="Lucena T."/>
        </authorList>
    </citation>
    <scope>NUCLEOTIDE SEQUENCE</scope>
    <source>
        <strain evidence="1">CECT 8226</strain>
    </source>
</reference>